<keyword evidence="2" id="KW-0812">Transmembrane</keyword>
<evidence type="ECO:0000313" key="3">
    <source>
        <dbReference type="EMBL" id="GFY52619.1"/>
    </source>
</evidence>
<organism evidence="3 4">
    <name type="scientific">Trichonephila inaurata madagascariensis</name>
    <dbReference type="NCBI Taxonomy" id="2747483"/>
    <lineage>
        <taxon>Eukaryota</taxon>
        <taxon>Metazoa</taxon>
        <taxon>Ecdysozoa</taxon>
        <taxon>Arthropoda</taxon>
        <taxon>Chelicerata</taxon>
        <taxon>Arachnida</taxon>
        <taxon>Araneae</taxon>
        <taxon>Araneomorphae</taxon>
        <taxon>Entelegynae</taxon>
        <taxon>Araneoidea</taxon>
        <taxon>Nephilidae</taxon>
        <taxon>Trichonephila</taxon>
        <taxon>Trichonephila inaurata</taxon>
    </lineage>
</organism>
<accession>A0A8X6XHN5</accession>
<keyword evidence="4" id="KW-1185">Reference proteome</keyword>
<comment type="caution">
    <text evidence="3">The sequence shown here is derived from an EMBL/GenBank/DDBJ whole genome shotgun (WGS) entry which is preliminary data.</text>
</comment>
<proteinExistence type="predicted"/>
<reference evidence="3" key="1">
    <citation type="submission" date="2020-08" db="EMBL/GenBank/DDBJ databases">
        <title>Multicomponent nature underlies the extraordinary mechanical properties of spider dragline silk.</title>
        <authorList>
            <person name="Kono N."/>
            <person name="Nakamura H."/>
            <person name="Mori M."/>
            <person name="Yoshida Y."/>
            <person name="Ohtoshi R."/>
            <person name="Malay A.D."/>
            <person name="Moran D.A.P."/>
            <person name="Tomita M."/>
            <person name="Numata K."/>
            <person name="Arakawa K."/>
        </authorList>
    </citation>
    <scope>NUCLEOTIDE SEQUENCE</scope>
</reference>
<dbReference type="OrthoDB" id="6432440at2759"/>
<dbReference type="AlphaFoldDB" id="A0A8X6XHN5"/>
<sequence length="336" mass="35972">MHPMEALGRRARLGYLESECESEPPYLPTMLTSTLSAYASQDLKTSSNPSKTHIEEPHEDETELLSSANRINSSENERIYSPPQQPTPLPRADANSNTGPVLPAKELPTGSLHSSTTVATTISATTNNSTGSSNTGATYSNPIPVFCSTPSSTTGPMVPITNCVNPQLIQPPTAPPTTGGRRPFKATTSAFSASAAMASSRFHFRKNCSRKCTWKISTIVLTVVAVILSACVAYFAAVGGMDEALEGTSPCIVVEDGRQSGGATGTPLSLLTKALEVEKYNRKFLSITEKKNITYWSITGVFFSKANPCNEKKKRVVAEHNLEAEALSNNNSPKEP</sequence>
<evidence type="ECO:0000256" key="2">
    <source>
        <dbReference type="SAM" id="Phobius"/>
    </source>
</evidence>
<feature type="compositionally biased region" description="Polar residues" evidence="1">
    <location>
        <begin position="41"/>
        <end position="51"/>
    </location>
</feature>
<dbReference type="EMBL" id="BMAV01008782">
    <property type="protein sequence ID" value="GFY52619.1"/>
    <property type="molecule type" value="Genomic_DNA"/>
</dbReference>
<evidence type="ECO:0000256" key="1">
    <source>
        <dbReference type="SAM" id="MobiDB-lite"/>
    </source>
</evidence>
<feature type="transmembrane region" description="Helical" evidence="2">
    <location>
        <begin position="216"/>
        <end position="237"/>
    </location>
</feature>
<name>A0A8X6XHN5_9ARAC</name>
<keyword evidence="2" id="KW-1133">Transmembrane helix</keyword>
<keyword evidence="2" id="KW-0472">Membrane</keyword>
<evidence type="ECO:0000313" key="4">
    <source>
        <dbReference type="Proteomes" id="UP000886998"/>
    </source>
</evidence>
<protein>
    <submittedName>
        <fullName evidence="3">Teneurin-m</fullName>
    </submittedName>
</protein>
<feature type="compositionally biased region" description="Polar residues" evidence="1">
    <location>
        <begin position="64"/>
        <end position="74"/>
    </location>
</feature>
<gene>
    <name evidence="3" type="primary">Ten-m_6</name>
    <name evidence="3" type="ORF">TNIN_250391</name>
</gene>
<dbReference type="Proteomes" id="UP000886998">
    <property type="component" value="Unassembled WGS sequence"/>
</dbReference>
<feature type="region of interest" description="Disordered" evidence="1">
    <location>
        <begin position="41"/>
        <end position="114"/>
    </location>
</feature>